<evidence type="ECO:0000313" key="17">
    <source>
        <dbReference type="EMBL" id="SHH24743.1"/>
    </source>
</evidence>
<feature type="site" description="Part of a proton relay during catalysis" evidence="12 16">
    <location>
        <position position="107"/>
    </location>
</feature>
<evidence type="ECO:0000256" key="6">
    <source>
        <dbReference type="ARBA" id="ARBA00022605"/>
    </source>
</evidence>
<dbReference type="EC" id="4.3.3.7" evidence="4 12"/>
<dbReference type="NCBIfam" id="TIGR00674">
    <property type="entry name" value="dapA"/>
    <property type="match status" value="1"/>
</dbReference>
<comment type="similarity">
    <text evidence="3 12 13">Belongs to the DapA family.</text>
</comment>
<comment type="subunit">
    <text evidence="12">Homotetramer; dimer of dimers.</text>
</comment>
<keyword evidence="10 12" id="KW-0704">Schiff base</keyword>
<name>A0A1M5RG54_9GAMM</name>
<feature type="site" description="L-lysine inhibitor binding; via carbonyl oxygen" evidence="16">
    <location>
        <position position="49"/>
    </location>
</feature>
<dbReference type="GO" id="GO:0005829">
    <property type="term" value="C:cytosol"/>
    <property type="evidence" value="ECO:0007669"/>
    <property type="project" value="TreeGrafter"/>
</dbReference>
<evidence type="ECO:0000256" key="4">
    <source>
        <dbReference type="ARBA" id="ARBA00012086"/>
    </source>
</evidence>
<dbReference type="PANTHER" id="PTHR12128">
    <property type="entry name" value="DIHYDRODIPICOLINATE SYNTHASE"/>
    <property type="match status" value="1"/>
</dbReference>
<evidence type="ECO:0000313" key="18">
    <source>
        <dbReference type="Proteomes" id="UP000184268"/>
    </source>
</evidence>
<dbReference type="HAMAP" id="MF_00418">
    <property type="entry name" value="DapA"/>
    <property type="match status" value="1"/>
</dbReference>
<feature type="active site" description="Schiff-base intermediate with substrate" evidence="12 14">
    <location>
        <position position="161"/>
    </location>
</feature>
<feature type="binding site" evidence="12 15">
    <location>
        <position position="45"/>
    </location>
    <ligand>
        <name>pyruvate</name>
        <dbReference type="ChEBI" id="CHEBI:15361"/>
    </ligand>
</feature>
<dbReference type="Pfam" id="PF00701">
    <property type="entry name" value="DHDPS"/>
    <property type="match status" value="1"/>
</dbReference>
<comment type="catalytic activity">
    <reaction evidence="11 12">
        <text>L-aspartate 4-semialdehyde + pyruvate = (2S,4S)-4-hydroxy-2,3,4,5-tetrahydrodipicolinate + H2O + H(+)</text>
        <dbReference type="Rhea" id="RHEA:34171"/>
        <dbReference type="ChEBI" id="CHEBI:15361"/>
        <dbReference type="ChEBI" id="CHEBI:15377"/>
        <dbReference type="ChEBI" id="CHEBI:15378"/>
        <dbReference type="ChEBI" id="CHEBI:67139"/>
        <dbReference type="ChEBI" id="CHEBI:537519"/>
        <dbReference type="EC" id="4.3.3.7"/>
    </reaction>
</comment>
<keyword evidence="5 12" id="KW-0963">Cytoplasm</keyword>
<comment type="subcellular location">
    <subcellularLocation>
        <location evidence="12">Cytoplasm</location>
    </subcellularLocation>
</comment>
<feature type="site" description="L-lysine inhibitor binding" evidence="16">
    <location>
        <position position="84"/>
    </location>
</feature>
<evidence type="ECO:0000256" key="5">
    <source>
        <dbReference type="ARBA" id="ARBA00022490"/>
    </source>
</evidence>
<dbReference type="InterPro" id="IPR002220">
    <property type="entry name" value="DapA-like"/>
</dbReference>
<dbReference type="InterPro" id="IPR013785">
    <property type="entry name" value="Aldolase_TIM"/>
</dbReference>
<feature type="binding site" evidence="12 15">
    <location>
        <position position="203"/>
    </location>
    <ligand>
        <name>pyruvate</name>
        <dbReference type="ChEBI" id="CHEBI:15361"/>
    </ligand>
</feature>
<evidence type="ECO:0000256" key="1">
    <source>
        <dbReference type="ARBA" id="ARBA00003294"/>
    </source>
</evidence>
<dbReference type="InterPro" id="IPR005263">
    <property type="entry name" value="DapA"/>
</dbReference>
<evidence type="ECO:0000256" key="11">
    <source>
        <dbReference type="ARBA" id="ARBA00047836"/>
    </source>
</evidence>
<dbReference type="InterPro" id="IPR020624">
    <property type="entry name" value="Schiff_base-form_aldolases_CS"/>
</dbReference>
<dbReference type="UniPathway" id="UPA00034">
    <property type="reaction ID" value="UER00017"/>
</dbReference>
<evidence type="ECO:0000256" key="9">
    <source>
        <dbReference type="ARBA" id="ARBA00023239"/>
    </source>
</evidence>
<dbReference type="PROSITE" id="PS00666">
    <property type="entry name" value="DHDPS_2"/>
    <property type="match status" value="1"/>
</dbReference>
<dbReference type="Proteomes" id="UP000184268">
    <property type="component" value="Unassembled WGS sequence"/>
</dbReference>
<evidence type="ECO:0000256" key="12">
    <source>
        <dbReference type="HAMAP-Rule" id="MF_00418"/>
    </source>
</evidence>
<dbReference type="EMBL" id="FQXG01000002">
    <property type="protein sequence ID" value="SHH24743.1"/>
    <property type="molecule type" value="Genomic_DNA"/>
</dbReference>
<dbReference type="SMART" id="SM01130">
    <property type="entry name" value="DHDPS"/>
    <property type="match status" value="1"/>
</dbReference>
<evidence type="ECO:0000256" key="8">
    <source>
        <dbReference type="ARBA" id="ARBA00023154"/>
    </source>
</evidence>
<feature type="site" description="L-lysine inhibitor binding" evidence="16">
    <location>
        <position position="80"/>
    </location>
</feature>
<dbReference type="CDD" id="cd00950">
    <property type="entry name" value="DHDPS"/>
    <property type="match status" value="1"/>
</dbReference>
<feature type="site" description="L-lysine inhibitor binding" evidence="16">
    <location>
        <position position="106"/>
    </location>
</feature>
<evidence type="ECO:0000256" key="13">
    <source>
        <dbReference type="PIRNR" id="PIRNR001365"/>
    </source>
</evidence>
<dbReference type="AlphaFoldDB" id="A0A1M5RG54"/>
<gene>
    <name evidence="12" type="primary">dapA</name>
    <name evidence="17" type="ORF">SAMN02745129_1594</name>
</gene>
<dbReference type="PIRSF" id="PIRSF001365">
    <property type="entry name" value="DHDPS"/>
    <property type="match status" value="1"/>
</dbReference>
<dbReference type="PROSITE" id="PS00665">
    <property type="entry name" value="DHDPS_1"/>
    <property type="match status" value="1"/>
</dbReference>
<dbReference type="GO" id="GO:0009089">
    <property type="term" value="P:lysine biosynthetic process via diaminopimelate"/>
    <property type="evidence" value="ECO:0007669"/>
    <property type="project" value="UniProtKB-UniRule"/>
</dbReference>
<dbReference type="PRINTS" id="PR00146">
    <property type="entry name" value="DHPICSNTHASE"/>
</dbReference>
<dbReference type="STRING" id="299255.SAMN02745129_1594"/>
<evidence type="ECO:0000256" key="2">
    <source>
        <dbReference type="ARBA" id="ARBA00005120"/>
    </source>
</evidence>
<keyword evidence="9 12" id="KW-0456">Lyase</keyword>
<accession>A0A1M5RG54</accession>
<keyword evidence="8 12" id="KW-0457">Lysine biosynthesis</keyword>
<evidence type="ECO:0000256" key="14">
    <source>
        <dbReference type="PIRSR" id="PIRSR001365-1"/>
    </source>
</evidence>
<dbReference type="OrthoDB" id="9782828at2"/>
<sequence length="292" mass="30467">MFRGSIVALVTPMHQDGSVDFNALANLVEFHIEQGTDAIVAVGTTGESATLAVPEHLSVVEAVVKQVAGRVPVIAGTGANATAEAIALTQAVDKIGVDGMLSVTPYYNKPTQAGLVAHFRAIAAVTKTPQILYNVPGRTCCDMSLETVAELSKVENIVGIKDATGDLSRVTPLRKACGDDFLLLSGDDPTAMAFMLAGGNGVISVTNNVRPAQFKGLCYAALSGDLATARALDTQLHPLYSALFVEANPIPVKWAMEALGQTQATHFRLPLTAPSEATKECVRAALAASQPV</sequence>
<protein>
    <recommendedName>
        <fullName evidence="4 12">4-hydroxy-tetrahydrodipicolinate synthase</fullName>
        <shortName evidence="12">HTPA synthase</shortName>
        <ecNumber evidence="4 12">4.3.3.7</ecNumber>
    </recommendedName>
</protein>
<organism evidence="17 18">
    <name type="scientific">Ferrimonas marina</name>
    <dbReference type="NCBI Taxonomy" id="299255"/>
    <lineage>
        <taxon>Bacteria</taxon>
        <taxon>Pseudomonadati</taxon>
        <taxon>Pseudomonadota</taxon>
        <taxon>Gammaproteobacteria</taxon>
        <taxon>Alteromonadales</taxon>
        <taxon>Ferrimonadaceae</taxon>
        <taxon>Ferrimonas</taxon>
    </lineage>
</organism>
<evidence type="ECO:0000256" key="15">
    <source>
        <dbReference type="PIRSR" id="PIRSR001365-2"/>
    </source>
</evidence>
<comment type="pathway">
    <text evidence="2 12">Amino-acid biosynthesis; L-lysine biosynthesis via DAP pathway; (S)-tetrahydrodipicolinate from L-aspartate: step 3/4.</text>
</comment>
<keyword evidence="7 12" id="KW-0220">Diaminopimelate biosynthesis</keyword>
<evidence type="ECO:0000256" key="10">
    <source>
        <dbReference type="ARBA" id="ARBA00023270"/>
    </source>
</evidence>
<comment type="function">
    <text evidence="1 12">Catalyzes the condensation of (S)-aspartate-beta-semialdehyde [(S)-ASA] and pyruvate to 4-hydroxy-tetrahydrodipicolinate (HTPA).</text>
</comment>
<keyword evidence="6 12" id="KW-0028">Amino-acid biosynthesis</keyword>
<feature type="site" description="Part of a proton relay during catalysis" evidence="12 16">
    <location>
        <position position="44"/>
    </location>
</feature>
<dbReference type="Gene3D" id="3.20.20.70">
    <property type="entry name" value="Aldolase class I"/>
    <property type="match status" value="1"/>
</dbReference>
<evidence type="ECO:0000256" key="3">
    <source>
        <dbReference type="ARBA" id="ARBA00007592"/>
    </source>
</evidence>
<dbReference type="InterPro" id="IPR020625">
    <property type="entry name" value="Schiff_base-form_aldolases_AS"/>
</dbReference>
<comment type="caution">
    <text evidence="12">Was originally thought to be a dihydrodipicolinate synthase (DHDPS), catalyzing the condensation of (S)-aspartate-beta-semialdehyde [(S)-ASA] and pyruvate to dihydrodipicolinate (DHDP). However, it was shown in E.coli that the product of the enzymatic reaction is not dihydrodipicolinate but in fact (4S)-4-hydroxy-2,3,4,5-tetrahydro-(2S)-dipicolinic acid (HTPA), and that the consecutive dehydration reaction leading to DHDP is not spontaneous but catalyzed by DapB.</text>
</comment>
<dbReference type="RefSeq" id="WP_067657446.1">
    <property type="nucleotide sequence ID" value="NZ_FQXG01000002.1"/>
</dbReference>
<dbReference type="GO" id="GO:0019877">
    <property type="term" value="P:diaminopimelate biosynthetic process"/>
    <property type="evidence" value="ECO:0007669"/>
    <property type="project" value="UniProtKB-UniRule"/>
</dbReference>
<keyword evidence="18" id="KW-1185">Reference proteome</keyword>
<dbReference type="SUPFAM" id="SSF51569">
    <property type="entry name" value="Aldolase"/>
    <property type="match status" value="1"/>
</dbReference>
<evidence type="ECO:0000256" key="7">
    <source>
        <dbReference type="ARBA" id="ARBA00022915"/>
    </source>
</evidence>
<reference evidence="17 18" key="1">
    <citation type="submission" date="2016-11" db="EMBL/GenBank/DDBJ databases">
        <authorList>
            <person name="Jaros S."/>
            <person name="Januszkiewicz K."/>
            <person name="Wedrychowicz H."/>
        </authorList>
    </citation>
    <scope>NUCLEOTIDE SEQUENCE [LARGE SCALE GENOMIC DNA]</scope>
    <source>
        <strain evidence="17 18">DSM 16917</strain>
    </source>
</reference>
<proteinExistence type="inferred from homology"/>
<dbReference type="PANTHER" id="PTHR12128:SF66">
    <property type="entry name" value="4-HYDROXY-2-OXOGLUTARATE ALDOLASE, MITOCHONDRIAL"/>
    <property type="match status" value="1"/>
</dbReference>
<evidence type="ECO:0000256" key="16">
    <source>
        <dbReference type="PIRSR" id="PIRSR001365-3"/>
    </source>
</evidence>
<dbReference type="GO" id="GO:0008840">
    <property type="term" value="F:4-hydroxy-tetrahydrodipicolinate synthase activity"/>
    <property type="evidence" value="ECO:0007669"/>
    <property type="project" value="UniProtKB-UniRule"/>
</dbReference>
<feature type="active site" description="Proton donor/acceptor" evidence="12 14">
    <location>
        <position position="133"/>
    </location>
</feature>